<dbReference type="EMBL" id="LNIX01000005">
    <property type="protein sequence ID" value="OXA54677.1"/>
    <property type="molecule type" value="Genomic_DNA"/>
</dbReference>
<sequence>MATRFIIVFLEYGIFSQIVLSGSFYILYVVFAGICSVLKYTGATFSHCPGSISKYRILHVATSHVNDCIRHTLFPVCIVGPPILQFVGSFACIKLRHDISWPLFAMFPLIVLISFILTVMPLLAAGRIYVTSCQVVEGWRRSSHGKEERYRRRIVKSMKPLRIHFSGNFVDACTPLVVQDFCLRQIASLLIYL</sequence>
<evidence type="ECO:0000256" key="1">
    <source>
        <dbReference type="SAM" id="Phobius"/>
    </source>
</evidence>
<organism evidence="2 3">
    <name type="scientific">Folsomia candida</name>
    <name type="common">Springtail</name>
    <dbReference type="NCBI Taxonomy" id="158441"/>
    <lineage>
        <taxon>Eukaryota</taxon>
        <taxon>Metazoa</taxon>
        <taxon>Ecdysozoa</taxon>
        <taxon>Arthropoda</taxon>
        <taxon>Hexapoda</taxon>
        <taxon>Collembola</taxon>
        <taxon>Entomobryomorpha</taxon>
        <taxon>Isotomoidea</taxon>
        <taxon>Isotomidae</taxon>
        <taxon>Proisotominae</taxon>
        <taxon>Folsomia</taxon>
    </lineage>
</organism>
<dbReference type="AlphaFoldDB" id="A0A226ECC1"/>
<gene>
    <name evidence="2" type="ORF">Fcan01_11858</name>
</gene>
<proteinExistence type="predicted"/>
<evidence type="ECO:0000313" key="3">
    <source>
        <dbReference type="Proteomes" id="UP000198287"/>
    </source>
</evidence>
<evidence type="ECO:0000313" key="2">
    <source>
        <dbReference type="EMBL" id="OXA54677.1"/>
    </source>
</evidence>
<protein>
    <submittedName>
        <fullName evidence="2">Uncharacterized protein</fullName>
    </submittedName>
</protein>
<feature type="transmembrane region" description="Helical" evidence="1">
    <location>
        <begin position="103"/>
        <end position="124"/>
    </location>
</feature>
<reference evidence="2 3" key="1">
    <citation type="submission" date="2015-12" db="EMBL/GenBank/DDBJ databases">
        <title>The genome of Folsomia candida.</title>
        <authorList>
            <person name="Faddeeva A."/>
            <person name="Derks M.F."/>
            <person name="Anvar Y."/>
            <person name="Smit S."/>
            <person name="Van Straalen N."/>
            <person name="Roelofs D."/>
        </authorList>
    </citation>
    <scope>NUCLEOTIDE SEQUENCE [LARGE SCALE GENOMIC DNA]</scope>
    <source>
        <strain evidence="2 3">VU population</strain>
        <tissue evidence="2">Whole body</tissue>
    </source>
</reference>
<keyword evidence="3" id="KW-1185">Reference proteome</keyword>
<accession>A0A226ECC1</accession>
<dbReference type="Proteomes" id="UP000198287">
    <property type="component" value="Unassembled WGS sequence"/>
</dbReference>
<name>A0A226ECC1_FOLCA</name>
<keyword evidence="1" id="KW-1133">Transmembrane helix</keyword>
<keyword evidence="1" id="KW-0812">Transmembrane</keyword>
<comment type="caution">
    <text evidence="2">The sequence shown here is derived from an EMBL/GenBank/DDBJ whole genome shotgun (WGS) entry which is preliminary data.</text>
</comment>
<keyword evidence="1" id="KW-0472">Membrane</keyword>
<feature type="transmembrane region" description="Helical" evidence="1">
    <location>
        <begin position="6"/>
        <end position="31"/>
    </location>
</feature>